<sequence length="453" mass="51644">MAAAAAAVADPVYRMAMAQMSRYTGHLAYYVLHPIAFYYDLVVPVMDSPMEHIELYLIKEHPFVLSMHVLVAAMIFTFTTGIRTGNYSAVDRIWSIIPVVYAWIYVLQASPELDFRLLAIAGVVTIWGARLTYNFWRKGGYHGEEDYRWAWLRRIILEPYGSAGNVAWQLFHVFFITIYQHVLLWALINPVMLVAWNVRYRPRPILARDKAFHVAFGGYDWIALALCLACIALETIADQQQWEFQTTKYRLLEEAKTRIDSRVIPKTNVRGVTPSSDAIKARVDTNLPPRPEEIVPKVNLNAAEWLAQIDAPYNLGFPTTGLFKYSRHPNFFAEVSLWFMVYLFAVAATATAGPLSYQINYPFTTALSLVLSSDWTTLHVLTHHATYLRTFPLVQWAIAGAVNLALLFQGSTAITERISMAKYPWYRDYQRKTSRFVPLPSGGEVTLPPMPDE</sequence>
<dbReference type="eggNOG" id="KOG4650">
    <property type="taxonomic scope" value="Eukaryota"/>
</dbReference>
<keyword evidence="3" id="KW-1185">Reference proteome</keyword>
<feature type="transmembrane region" description="Helical" evidence="1">
    <location>
        <begin position="93"/>
        <end position="111"/>
    </location>
</feature>
<reference evidence="2 3" key="1">
    <citation type="submission" date="2009-11" db="EMBL/GenBank/DDBJ databases">
        <title>Annotation of Allomyces macrogynus ATCC 38327.</title>
        <authorList>
            <consortium name="The Broad Institute Genome Sequencing Platform"/>
            <person name="Russ C."/>
            <person name="Cuomo C."/>
            <person name="Burger G."/>
            <person name="Gray M.W."/>
            <person name="Holland P.W.H."/>
            <person name="King N."/>
            <person name="Lang F.B.F."/>
            <person name="Roger A.J."/>
            <person name="Ruiz-Trillo I."/>
            <person name="Young S.K."/>
            <person name="Zeng Q."/>
            <person name="Gargeya S."/>
            <person name="Fitzgerald M."/>
            <person name="Haas B."/>
            <person name="Abouelleil A."/>
            <person name="Alvarado L."/>
            <person name="Arachchi H.M."/>
            <person name="Berlin A."/>
            <person name="Chapman S.B."/>
            <person name="Gearin G."/>
            <person name="Goldberg J."/>
            <person name="Griggs A."/>
            <person name="Gujja S."/>
            <person name="Hansen M."/>
            <person name="Heiman D."/>
            <person name="Howarth C."/>
            <person name="Larimer J."/>
            <person name="Lui A."/>
            <person name="MacDonald P.J.P."/>
            <person name="McCowen C."/>
            <person name="Montmayeur A."/>
            <person name="Murphy C."/>
            <person name="Neiman D."/>
            <person name="Pearson M."/>
            <person name="Priest M."/>
            <person name="Roberts A."/>
            <person name="Saif S."/>
            <person name="Shea T."/>
            <person name="Sisk P."/>
            <person name="Stolte C."/>
            <person name="Sykes S."/>
            <person name="Wortman J."/>
            <person name="Nusbaum C."/>
            <person name="Birren B."/>
        </authorList>
    </citation>
    <scope>NUCLEOTIDE SEQUENCE [LARGE SCALE GENOMIC DNA]</scope>
    <source>
        <strain evidence="2 3">ATCC 38327</strain>
    </source>
</reference>
<keyword evidence="1" id="KW-0812">Transmembrane</keyword>
<dbReference type="PANTHER" id="PTHR32251">
    <property type="entry name" value="3-OXO-5-ALPHA-STEROID 4-DEHYDROGENASE"/>
    <property type="match status" value="1"/>
</dbReference>
<evidence type="ECO:0000313" key="3">
    <source>
        <dbReference type="Proteomes" id="UP000054350"/>
    </source>
</evidence>
<dbReference type="Proteomes" id="UP000054350">
    <property type="component" value="Unassembled WGS sequence"/>
</dbReference>
<reference evidence="3" key="2">
    <citation type="submission" date="2009-11" db="EMBL/GenBank/DDBJ databases">
        <title>The Genome Sequence of Allomyces macrogynus strain ATCC 38327.</title>
        <authorList>
            <consortium name="The Broad Institute Genome Sequencing Platform"/>
            <person name="Russ C."/>
            <person name="Cuomo C."/>
            <person name="Shea T."/>
            <person name="Young S.K."/>
            <person name="Zeng Q."/>
            <person name="Koehrsen M."/>
            <person name="Haas B."/>
            <person name="Borodovsky M."/>
            <person name="Guigo R."/>
            <person name="Alvarado L."/>
            <person name="Berlin A."/>
            <person name="Borenstein D."/>
            <person name="Chen Z."/>
            <person name="Engels R."/>
            <person name="Freedman E."/>
            <person name="Gellesch M."/>
            <person name="Goldberg J."/>
            <person name="Griggs A."/>
            <person name="Gujja S."/>
            <person name="Heiman D."/>
            <person name="Hepburn T."/>
            <person name="Howarth C."/>
            <person name="Jen D."/>
            <person name="Larson L."/>
            <person name="Lewis B."/>
            <person name="Mehta T."/>
            <person name="Park D."/>
            <person name="Pearson M."/>
            <person name="Roberts A."/>
            <person name="Saif S."/>
            <person name="Shenoy N."/>
            <person name="Sisk P."/>
            <person name="Stolte C."/>
            <person name="Sykes S."/>
            <person name="Walk T."/>
            <person name="White J."/>
            <person name="Yandava C."/>
            <person name="Burger G."/>
            <person name="Gray M.W."/>
            <person name="Holland P.W.H."/>
            <person name="King N."/>
            <person name="Lang F.B.F."/>
            <person name="Roger A.J."/>
            <person name="Ruiz-Trillo I."/>
            <person name="Lander E."/>
            <person name="Nusbaum C."/>
        </authorList>
    </citation>
    <scope>NUCLEOTIDE SEQUENCE [LARGE SCALE GENOMIC DNA]</scope>
    <source>
        <strain evidence="3">ATCC 38327</strain>
    </source>
</reference>
<feature type="transmembrane region" description="Helical" evidence="1">
    <location>
        <begin position="331"/>
        <end position="352"/>
    </location>
</feature>
<dbReference type="PROSITE" id="PS50244">
    <property type="entry name" value="S5A_REDUCTASE"/>
    <property type="match status" value="1"/>
</dbReference>
<dbReference type="OrthoDB" id="201504at2759"/>
<dbReference type="GO" id="GO:0016020">
    <property type="term" value="C:membrane"/>
    <property type="evidence" value="ECO:0007669"/>
    <property type="project" value="TreeGrafter"/>
</dbReference>
<evidence type="ECO:0000256" key="1">
    <source>
        <dbReference type="SAM" id="Phobius"/>
    </source>
</evidence>
<dbReference type="VEuPathDB" id="FungiDB:AMAG_00414"/>
<feature type="transmembrane region" description="Helical" evidence="1">
    <location>
        <begin position="117"/>
        <end position="136"/>
    </location>
</feature>
<dbReference type="Gene3D" id="1.20.120.1630">
    <property type="match status" value="1"/>
</dbReference>
<gene>
    <name evidence="2" type="ORF">AMAG_00414</name>
</gene>
<feature type="transmembrane region" description="Helical" evidence="1">
    <location>
        <begin position="61"/>
        <end position="81"/>
    </location>
</feature>
<accession>A0A0L0RWF6</accession>
<name>A0A0L0RWF6_ALLM3</name>
<dbReference type="InterPro" id="IPR010721">
    <property type="entry name" value="UstE-like"/>
</dbReference>
<dbReference type="AlphaFoldDB" id="A0A0L0RWF6"/>
<feature type="transmembrane region" description="Helical" evidence="1">
    <location>
        <begin position="23"/>
        <end position="41"/>
    </location>
</feature>
<evidence type="ECO:0000313" key="2">
    <source>
        <dbReference type="EMBL" id="KNE54440.1"/>
    </source>
</evidence>
<dbReference type="Pfam" id="PF06966">
    <property type="entry name" value="DUF1295"/>
    <property type="match status" value="1"/>
</dbReference>
<proteinExistence type="predicted"/>
<keyword evidence="1" id="KW-0472">Membrane</keyword>
<organism evidence="2 3">
    <name type="scientific">Allomyces macrogynus (strain ATCC 38327)</name>
    <name type="common">Allomyces javanicus var. macrogynus</name>
    <dbReference type="NCBI Taxonomy" id="578462"/>
    <lineage>
        <taxon>Eukaryota</taxon>
        <taxon>Fungi</taxon>
        <taxon>Fungi incertae sedis</taxon>
        <taxon>Blastocladiomycota</taxon>
        <taxon>Blastocladiomycetes</taxon>
        <taxon>Blastocladiales</taxon>
        <taxon>Blastocladiaceae</taxon>
        <taxon>Allomyces</taxon>
    </lineage>
</organism>
<feature type="transmembrane region" description="Helical" evidence="1">
    <location>
        <begin position="182"/>
        <end position="200"/>
    </location>
</feature>
<keyword evidence="1" id="KW-1133">Transmembrane helix</keyword>
<dbReference type="OMA" id="LWITERI"/>
<dbReference type="PANTHER" id="PTHR32251:SF23">
    <property type="entry name" value="3-OXO-5-ALPHA-STEROID 4-DEHYDROGENASE (DUF1295)"/>
    <property type="match status" value="1"/>
</dbReference>
<protein>
    <submittedName>
        <fullName evidence="2">Uncharacterized protein</fullName>
    </submittedName>
</protein>
<feature type="transmembrane region" description="Helical" evidence="1">
    <location>
        <begin position="393"/>
        <end position="414"/>
    </location>
</feature>
<dbReference type="EMBL" id="GG745328">
    <property type="protein sequence ID" value="KNE54440.1"/>
    <property type="molecule type" value="Genomic_DNA"/>
</dbReference>